<reference evidence="1 2" key="1">
    <citation type="submission" date="2018-03" db="EMBL/GenBank/DDBJ databases">
        <authorList>
            <person name="Wu G."/>
        </authorList>
    </citation>
    <scope>NUCLEOTIDE SEQUENCE [LARGE SCALE GENOMIC DNA]</scope>
    <source>
        <strain evidence="1 2">SAM-118</strain>
    </source>
</reference>
<protein>
    <submittedName>
        <fullName evidence="1">Uncharacterized protein</fullName>
    </submittedName>
</protein>
<dbReference type="Proteomes" id="UP000284283">
    <property type="component" value="Unassembled WGS sequence"/>
</dbReference>
<comment type="caution">
    <text evidence="1">The sequence shown here is derived from an EMBL/GenBank/DDBJ whole genome shotgun (WGS) entry which is preliminary data.</text>
</comment>
<dbReference type="EMBL" id="PYTT01000058">
    <property type="protein sequence ID" value="RNL04562.1"/>
    <property type="molecule type" value="Genomic_DNA"/>
</dbReference>
<evidence type="ECO:0000313" key="1">
    <source>
        <dbReference type="EMBL" id="RNL04562.1"/>
    </source>
</evidence>
<evidence type="ECO:0000313" key="2">
    <source>
        <dbReference type="Proteomes" id="UP000284283"/>
    </source>
</evidence>
<organism evidence="1 2">
    <name type="scientific">Xanthomonas vasicola pv. vasculorum</name>
    <dbReference type="NCBI Taxonomy" id="325776"/>
    <lineage>
        <taxon>Bacteria</taxon>
        <taxon>Pseudomonadati</taxon>
        <taxon>Pseudomonadota</taxon>
        <taxon>Gammaproteobacteria</taxon>
        <taxon>Lysobacterales</taxon>
        <taxon>Lysobacteraceae</taxon>
        <taxon>Xanthomonas</taxon>
    </lineage>
</organism>
<dbReference type="KEGG" id="xva:C7V42_00385"/>
<sequence>MDEAKAVAAGYGERAPVNRGIPTQSARSGEIPKIQTPLFGNMPPSALSGIVVQTFPSVRKRKCDSEHHYFYLFFSSHPLRWQ</sequence>
<dbReference type="AlphaFoldDB" id="A0AAE8FBQ2"/>
<gene>
    <name evidence="1" type="ORF">C9386_06185</name>
</gene>
<proteinExistence type="predicted"/>
<accession>A0AAE8FBQ2</accession>
<name>A0AAE8FBQ2_XANVA</name>